<evidence type="ECO:0000313" key="3">
    <source>
        <dbReference type="Proteomes" id="UP000317909"/>
    </source>
</evidence>
<keyword evidence="1" id="KW-1133">Transmembrane helix</keyword>
<sequence length="46" mass="4728">MHLSDAALIIALAGLAALRLGRRFTLRSSIIATTLVAGLLGLAVIL</sequence>
<keyword evidence="1" id="KW-0472">Membrane</keyword>
<protein>
    <submittedName>
        <fullName evidence="2">Uncharacterized protein</fullName>
    </submittedName>
</protein>
<dbReference type="AlphaFoldDB" id="A0A517U261"/>
<feature type="transmembrane region" description="Helical" evidence="1">
    <location>
        <begin position="28"/>
        <end position="45"/>
    </location>
</feature>
<dbReference type="RefSeq" id="WP_168207006.1">
    <property type="nucleotide sequence ID" value="NZ_CP036339.1"/>
</dbReference>
<gene>
    <name evidence="2" type="ORF">I41_39070</name>
</gene>
<proteinExistence type="predicted"/>
<organism evidence="2 3">
    <name type="scientific">Lacipirellula limnantheis</name>
    <dbReference type="NCBI Taxonomy" id="2528024"/>
    <lineage>
        <taxon>Bacteria</taxon>
        <taxon>Pseudomonadati</taxon>
        <taxon>Planctomycetota</taxon>
        <taxon>Planctomycetia</taxon>
        <taxon>Pirellulales</taxon>
        <taxon>Lacipirellulaceae</taxon>
        <taxon>Lacipirellula</taxon>
    </lineage>
</organism>
<keyword evidence="3" id="KW-1185">Reference proteome</keyword>
<keyword evidence="1" id="KW-0812">Transmembrane</keyword>
<dbReference type="EMBL" id="CP036339">
    <property type="protein sequence ID" value="QDT74708.1"/>
    <property type="molecule type" value="Genomic_DNA"/>
</dbReference>
<feature type="transmembrane region" description="Helical" evidence="1">
    <location>
        <begin position="6"/>
        <end position="21"/>
    </location>
</feature>
<accession>A0A517U261</accession>
<reference evidence="2 3" key="1">
    <citation type="submission" date="2019-02" db="EMBL/GenBank/DDBJ databases">
        <title>Deep-cultivation of Planctomycetes and their phenomic and genomic characterization uncovers novel biology.</title>
        <authorList>
            <person name="Wiegand S."/>
            <person name="Jogler M."/>
            <person name="Boedeker C."/>
            <person name="Pinto D."/>
            <person name="Vollmers J."/>
            <person name="Rivas-Marin E."/>
            <person name="Kohn T."/>
            <person name="Peeters S.H."/>
            <person name="Heuer A."/>
            <person name="Rast P."/>
            <person name="Oberbeckmann S."/>
            <person name="Bunk B."/>
            <person name="Jeske O."/>
            <person name="Meyerdierks A."/>
            <person name="Storesund J.E."/>
            <person name="Kallscheuer N."/>
            <person name="Luecker S."/>
            <person name="Lage O.M."/>
            <person name="Pohl T."/>
            <person name="Merkel B.J."/>
            <person name="Hornburger P."/>
            <person name="Mueller R.-W."/>
            <person name="Bruemmer F."/>
            <person name="Labrenz M."/>
            <person name="Spormann A.M."/>
            <person name="Op den Camp H."/>
            <person name="Overmann J."/>
            <person name="Amann R."/>
            <person name="Jetten M.S.M."/>
            <person name="Mascher T."/>
            <person name="Medema M.H."/>
            <person name="Devos D.P."/>
            <person name="Kaster A.-K."/>
            <person name="Ovreas L."/>
            <person name="Rohde M."/>
            <person name="Galperin M.Y."/>
            <person name="Jogler C."/>
        </authorList>
    </citation>
    <scope>NUCLEOTIDE SEQUENCE [LARGE SCALE GENOMIC DNA]</scope>
    <source>
        <strain evidence="2 3">I41</strain>
    </source>
</reference>
<dbReference type="KEGG" id="llh:I41_39070"/>
<dbReference type="Proteomes" id="UP000317909">
    <property type="component" value="Chromosome"/>
</dbReference>
<evidence type="ECO:0000313" key="2">
    <source>
        <dbReference type="EMBL" id="QDT74708.1"/>
    </source>
</evidence>
<name>A0A517U261_9BACT</name>
<evidence type="ECO:0000256" key="1">
    <source>
        <dbReference type="SAM" id="Phobius"/>
    </source>
</evidence>